<organism evidence="2 3">
    <name type="scientific">Anaeromyxobacter diazotrophicus</name>
    <dbReference type="NCBI Taxonomy" id="2590199"/>
    <lineage>
        <taxon>Bacteria</taxon>
        <taxon>Pseudomonadati</taxon>
        <taxon>Myxococcota</taxon>
        <taxon>Myxococcia</taxon>
        <taxon>Myxococcales</taxon>
        <taxon>Cystobacterineae</taxon>
        <taxon>Anaeromyxobacteraceae</taxon>
        <taxon>Anaeromyxobacter</taxon>
    </lineage>
</organism>
<evidence type="ECO:0000313" key="3">
    <source>
        <dbReference type="Proteomes" id="UP000503640"/>
    </source>
</evidence>
<dbReference type="EMBL" id="BJTG01000002">
    <property type="protein sequence ID" value="GEJ56146.1"/>
    <property type="molecule type" value="Genomic_DNA"/>
</dbReference>
<feature type="transmembrane region" description="Helical" evidence="1">
    <location>
        <begin position="259"/>
        <end position="281"/>
    </location>
</feature>
<keyword evidence="3" id="KW-1185">Reference proteome</keyword>
<feature type="transmembrane region" description="Helical" evidence="1">
    <location>
        <begin position="69"/>
        <end position="90"/>
    </location>
</feature>
<evidence type="ECO:0000256" key="1">
    <source>
        <dbReference type="SAM" id="Phobius"/>
    </source>
</evidence>
<dbReference type="RefSeq" id="WP_176063355.1">
    <property type="nucleotide sequence ID" value="NZ_BJTG01000002.1"/>
</dbReference>
<accession>A0A7I9VIA8</accession>
<proteinExistence type="predicted"/>
<reference evidence="3" key="1">
    <citation type="journal article" date="2020" name="Appl. Environ. Microbiol.">
        <title>Diazotrophic Anaeromyxobacter Isolates from Soils.</title>
        <authorList>
            <person name="Masuda Y."/>
            <person name="Yamanaka H."/>
            <person name="Xu Z.X."/>
            <person name="Shiratori Y."/>
            <person name="Aono T."/>
            <person name="Amachi S."/>
            <person name="Senoo K."/>
            <person name="Itoh H."/>
        </authorList>
    </citation>
    <scope>NUCLEOTIDE SEQUENCE [LARGE SCALE GENOMIC DNA]</scope>
    <source>
        <strain evidence="3">R267</strain>
    </source>
</reference>
<name>A0A7I9VIA8_9BACT</name>
<keyword evidence="1" id="KW-1133">Transmembrane helix</keyword>
<keyword evidence="1" id="KW-0472">Membrane</keyword>
<keyword evidence="1" id="KW-0812">Transmembrane</keyword>
<evidence type="ECO:0000313" key="2">
    <source>
        <dbReference type="EMBL" id="GEJ56146.1"/>
    </source>
</evidence>
<comment type="caution">
    <text evidence="2">The sequence shown here is derived from an EMBL/GenBank/DDBJ whole genome shotgun (WGS) entry which is preliminary data.</text>
</comment>
<dbReference type="AlphaFoldDB" id="A0A7I9VIA8"/>
<protein>
    <submittedName>
        <fullName evidence="2">Uncharacterized protein</fullName>
    </submittedName>
</protein>
<feature type="transmembrane region" description="Helical" evidence="1">
    <location>
        <begin position="176"/>
        <end position="199"/>
    </location>
</feature>
<feature type="transmembrane region" description="Helical" evidence="1">
    <location>
        <begin position="135"/>
        <end position="155"/>
    </location>
</feature>
<sequence>MTNTAPRAPRSSALFDALEARWESALARRVVADGLVLVFLASLAHVELGRRGLLPPALAPAHPRNHFHAVQVAFYLLLGYEVVGLVFGLARSVANAAGKQFEIFSLILLRQSFEAFGDLHEPIVWGEVRGTVLEMLSDCAGALVIFVLLGLYYRLQRHQPLSPDAKDRQSFIHAKKAVALTLLALFLGGMGWAALSAVVLRRPPPAFFESLYTLLIFADILVVLISARYSSTYRVVFRNSGVAVSTVLLRLALSAPVFLNALLGAVAVAFALALTVAYNLFAAGEVERPPAPALAPGSLAP</sequence>
<feature type="transmembrane region" description="Helical" evidence="1">
    <location>
        <begin position="211"/>
        <end position="229"/>
    </location>
</feature>
<dbReference type="Proteomes" id="UP000503640">
    <property type="component" value="Unassembled WGS sequence"/>
</dbReference>
<gene>
    <name evidence="2" type="ORF">AMYX_08870</name>
</gene>